<evidence type="ECO:0000256" key="2">
    <source>
        <dbReference type="ARBA" id="ARBA00022598"/>
    </source>
</evidence>
<proteinExistence type="inferred from homology"/>
<gene>
    <name evidence="5" type="ORF">LITE_LOCUS27633</name>
</gene>
<dbReference type="EMBL" id="CAMGYJ010000007">
    <property type="protein sequence ID" value="CAI0443350.1"/>
    <property type="molecule type" value="Genomic_DNA"/>
</dbReference>
<keyword evidence="6" id="KW-1185">Reference proteome</keyword>
<sequence length="148" mass="16613">MADGENESPAAPTPYEEAMEALSSMINQRTRGTKTTIQFDLLFDYLKILELEDALDGLKIVHVAGTKGKRSTVVVTSLLCYLWTSAKNGFNLHIHGVYSEELRISNWAFHLTPPHRCPRKVSFGWVSCPLLIYPRKSFWLISGGVSID</sequence>
<protein>
    <submittedName>
        <fullName evidence="5">Uncharacterized protein</fullName>
    </submittedName>
</protein>
<evidence type="ECO:0000256" key="1">
    <source>
        <dbReference type="ARBA" id="ARBA00008276"/>
    </source>
</evidence>
<evidence type="ECO:0000256" key="3">
    <source>
        <dbReference type="ARBA" id="ARBA00022741"/>
    </source>
</evidence>
<dbReference type="Proteomes" id="UP001154282">
    <property type="component" value="Unassembled WGS sequence"/>
</dbReference>
<reference evidence="5" key="1">
    <citation type="submission" date="2022-08" db="EMBL/GenBank/DDBJ databases">
        <authorList>
            <person name="Gutierrez-Valencia J."/>
        </authorList>
    </citation>
    <scope>NUCLEOTIDE SEQUENCE</scope>
</reference>
<comment type="caution">
    <text evidence="5">The sequence shown here is derived from an EMBL/GenBank/DDBJ whole genome shotgun (WGS) entry which is preliminary data.</text>
</comment>
<dbReference type="PANTHER" id="PTHR11136">
    <property type="entry name" value="FOLYLPOLYGLUTAMATE SYNTHASE-RELATED"/>
    <property type="match status" value="1"/>
</dbReference>
<name>A0AAV0MAB6_9ROSI</name>
<keyword evidence="3" id="KW-0547">Nucleotide-binding</keyword>
<organism evidence="5 6">
    <name type="scientific">Linum tenue</name>
    <dbReference type="NCBI Taxonomy" id="586396"/>
    <lineage>
        <taxon>Eukaryota</taxon>
        <taxon>Viridiplantae</taxon>
        <taxon>Streptophyta</taxon>
        <taxon>Embryophyta</taxon>
        <taxon>Tracheophyta</taxon>
        <taxon>Spermatophyta</taxon>
        <taxon>Magnoliopsida</taxon>
        <taxon>eudicotyledons</taxon>
        <taxon>Gunneridae</taxon>
        <taxon>Pentapetalae</taxon>
        <taxon>rosids</taxon>
        <taxon>fabids</taxon>
        <taxon>Malpighiales</taxon>
        <taxon>Linaceae</taxon>
        <taxon>Linum</taxon>
    </lineage>
</organism>
<dbReference type="PANTHER" id="PTHR11136:SF16">
    <property type="entry name" value="FOLYLPOLYGLUTAMATE SYNTHASE"/>
    <property type="match status" value="1"/>
</dbReference>
<dbReference type="GO" id="GO:0005524">
    <property type="term" value="F:ATP binding"/>
    <property type="evidence" value="ECO:0007669"/>
    <property type="project" value="UniProtKB-KW"/>
</dbReference>
<dbReference type="GO" id="GO:0004326">
    <property type="term" value="F:tetrahydrofolylpolyglutamate synthase activity"/>
    <property type="evidence" value="ECO:0007669"/>
    <property type="project" value="InterPro"/>
</dbReference>
<dbReference type="InterPro" id="IPR036565">
    <property type="entry name" value="Mur-like_cat_sf"/>
</dbReference>
<keyword evidence="4" id="KW-0067">ATP-binding</keyword>
<evidence type="ECO:0000256" key="4">
    <source>
        <dbReference type="ARBA" id="ARBA00022840"/>
    </source>
</evidence>
<dbReference type="GO" id="GO:0005739">
    <property type="term" value="C:mitochondrion"/>
    <property type="evidence" value="ECO:0007669"/>
    <property type="project" value="TreeGrafter"/>
</dbReference>
<dbReference type="SUPFAM" id="SSF53623">
    <property type="entry name" value="MurD-like peptide ligases, catalytic domain"/>
    <property type="match status" value="1"/>
</dbReference>
<evidence type="ECO:0000313" key="6">
    <source>
        <dbReference type="Proteomes" id="UP001154282"/>
    </source>
</evidence>
<dbReference type="AlphaFoldDB" id="A0AAV0MAB6"/>
<accession>A0AAV0MAB6</accession>
<dbReference type="Gene3D" id="3.40.1190.10">
    <property type="entry name" value="Mur-like, catalytic domain"/>
    <property type="match status" value="1"/>
</dbReference>
<dbReference type="InterPro" id="IPR001645">
    <property type="entry name" value="Folylpolyglutamate_synth"/>
</dbReference>
<comment type="similarity">
    <text evidence="1">Belongs to the folylpolyglutamate synthase family.</text>
</comment>
<dbReference type="GO" id="GO:0005829">
    <property type="term" value="C:cytosol"/>
    <property type="evidence" value="ECO:0007669"/>
    <property type="project" value="TreeGrafter"/>
</dbReference>
<keyword evidence="2" id="KW-0436">Ligase</keyword>
<evidence type="ECO:0000313" key="5">
    <source>
        <dbReference type="EMBL" id="CAI0443350.1"/>
    </source>
</evidence>